<accession>A0ABW3GW26</accession>
<reference evidence="3" key="1">
    <citation type="journal article" date="2019" name="Int. J. Syst. Evol. Microbiol.">
        <title>The Global Catalogue of Microorganisms (GCM) 10K type strain sequencing project: providing services to taxonomists for standard genome sequencing and annotation.</title>
        <authorList>
            <consortium name="The Broad Institute Genomics Platform"/>
            <consortium name="The Broad Institute Genome Sequencing Center for Infectious Disease"/>
            <person name="Wu L."/>
            <person name="Ma J."/>
        </authorList>
    </citation>
    <scope>NUCLEOTIDE SEQUENCE [LARGE SCALE GENOMIC DNA]</scope>
    <source>
        <strain evidence="3">CCUG 63563</strain>
    </source>
</reference>
<comment type="caution">
    <text evidence="2">The sequence shown here is derived from an EMBL/GenBank/DDBJ whole genome shotgun (WGS) entry which is preliminary data.</text>
</comment>
<evidence type="ECO:0000259" key="1">
    <source>
        <dbReference type="Pfam" id="PF14192"/>
    </source>
</evidence>
<dbReference type="Proteomes" id="UP001596976">
    <property type="component" value="Unassembled WGS sequence"/>
</dbReference>
<dbReference type="Pfam" id="PF14192">
    <property type="entry name" value="DUF4314"/>
    <property type="match status" value="1"/>
</dbReference>
<evidence type="ECO:0000313" key="3">
    <source>
        <dbReference type="Proteomes" id="UP001596976"/>
    </source>
</evidence>
<keyword evidence="3" id="KW-1185">Reference proteome</keyword>
<organism evidence="2 3">
    <name type="scientific">Savagea faecisuis</name>
    <dbReference type="NCBI Taxonomy" id="1274803"/>
    <lineage>
        <taxon>Bacteria</taxon>
        <taxon>Bacillati</taxon>
        <taxon>Bacillota</taxon>
        <taxon>Bacilli</taxon>
        <taxon>Bacillales</taxon>
        <taxon>Caryophanaceae</taxon>
        <taxon>Savagea</taxon>
    </lineage>
</organism>
<protein>
    <submittedName>
        <fullName evidence="2">DUF4314 domain-containing protein</fullName>
    </submittedName>
</protein>
<feature type="domain" description="DUF4314" evidence="1">
    <location>
        <begin position="6"/>
        <end position="72"/>
    </location>
</feature>
<dbReference type="RefSeq" id="WP_381009908.1">
    <property type="nucleotide sequence ID" value="NZ_JBHTJF010000016.1"/>
</dbReference>
<evidence type="ECO:0000313" key="2">
    <source>
        <dbReference type="EMBL" id="MFD0942902.1"/>
    </source>
</evidence>
<gene>
    <name evidence="2" type="ORF">ACFQ0V_03860</name>
</gene>
<dbReference type="EMBL" id="JBHTJF010000016">
    <property type="protein sequence ID" value="MFD0942902.1"/>
    <property type="molecule type" value="Genomic_DNA"/>
</dbReference>
<sequence>MDVQPLMLQRLRKEYQPGKRVQLLEMADPYSKLEPGVKGTVRHIDDIGTIHVSWDTGSTLGIVYGVDKCLKIEQ</sequence>
<dbReference type="InterPro" id="IPR025463">
    <property type="entry name" value="DUF4314"/>
</dbReference>
<proteinExistence type="predicted"/>
<name>A0ABW3GW26_9BACL</name>